<accession>A0AA35TKS3</accession>
<dbReference type="GO" id="GO:0008664">
    <property type="term" value="F:RNA 2',3'-cyclic 3'-phosphodiesterase activity"/>
    <property type="evidence" value="ECO:0007669"/>
    <property type="project" value="InterPro"/>
</dbReference>
<dbReference type="Proteomes" id="UP001174909">
    <property type="component" value="Unassembled WGS sequence"/>
</dbReference>
<organism evidence="3 4">
    <name type="scientific">Geodia barretti</name>
    <name type="common">Barrett's horny sponge</name>
    <dbReference type="NCBI Taxonomy" id="519541"/>
    <lineage>
        <taxon>Eukaryota</taxon>
        <taxon>Metazoa</taxon>
        <taxon>Porifera</taxon>
        <taxon>Demospongiae</taxon>
        <taxon>Heteroscleromorpha</taxon>
        <taxon>Tetractinellida</taxon>
        <taxon>Astrophorina</taxon>
        <taxon>Geodiidae</taxon>
        <taxon>Geodia</taxon>
    </lineage>
</organism>
<evidence type="ECO:0000313" key="3">
    <source>
        <dbReference type="EMBL" id="CAI8049504.1"/>
    </source>
</evidence>
<comment type="caution">
    <text evidence="3">The sequence shown here is derived from an EMBL/GenBank/DDBJ whole genome shotgun (WGS) entry which is preliminary data.</text>
</comment>
<gene>
    <name evidence="3" type="ORF">GBAR_LOCUS27259</name>
</gene>
<dbReference type="HAMAP" id="MF_01940">
    <property type="entry name" value="RNA_CPDase"/>
    <property type="match status" value="1"/>
</dbReference>
<dbReference type="NCBIfam" id="TIGR02258">
    <property type="entry name" value="2_5_ligase"/>
    <property type="match status" value="1"/>
</dbReference>
<feature type="compositionally biased region" description="Polar residues" evidence="2">
    <location>
        <begin position="7"/>
        <end position="17"/>
    </location>
</feature>
<feature type="region of interest" description="Disordered" evidence="2">
    <location>
        <begin position="93"/>
        <end position="113"/>
    </location>
</feature>
<proteinExistence type="inferred from homology"/>
<dbReference type="AlphaFoldDB" id="A0AA35TKS3"/>
<evidence type="ECO:0000256" key="1">
    <source>
        <dbReference type="ARBA" id="ARBA00022801"/>
    </source>
</evidence>
<name>A0AA35TKS3_GEOBA</name>
<keyword evidence="4" id="KW-1185">Reference proteome</keyword>
<feature type="region of interest" description="Disordered" evidence="2">
    <location>
        <begin position="1"/>
        <end position="63"/>
    </location>
</feature>
<protein>
    <submittedName>
        <fullName evidence="3">RNA 2',3'-cyclic phosphodiesterase</fullName>
    </submittedName>
</protein>
<dbReference type="GO" id="GO:0004113">
    <property type="term" value="F:2',3'-cyclic-nucleotide 3'-phosphodiesterase activity"/>
    <property type="evidence" value="ECO:0007669"/>
    <property type="project" value="InterPro"/>
</dbReference>
<dbReference type="EMBL" id="CASHTH010003799">
    <property type="protein sequence ID" value="CAI8049504.1"/>
    <property type="molecule type" value="Genomic_DNA"/>
</dbReference>
<dbReference type="SUPFAM" id="SSF55144">
    <property type="entry name" value="LigT-like"/>
    <property type="match status" value="1"/>
</dbReference>
<reference evidence="3" key="1">
    <citation type="submission" date="2023-03" db="EMBL/GenBank/DDBJ databases">
        <authorList>
            <person name="Steffen K."/>
            <person name="Cardenas P."/>
        </authorList>
    </citation>
    <scope>NUCLEOTIDE SEQUENCE</scope>
</reference>
<dbReference type="PANTHER" id="PTHR35561">
    <property type="entry name" value="RNA 2',3'-CYCLIC PHOSPHODIESTERASE"/>
    <property type="match status" value="1"/>
</dbReference>
<dbReference type="PANTHER" id="PTHR35561:SF1">
    <property type="entry name" value="RNA 2',3'-CYCLIC PHOSPHODIESTERASE"/>
    <property type="match status" value="1"/>
</dbReference>
<dbReference type="InterPro" id="IPR004175">
    <property type="entry name" value="RNA_CPDase"/>
</dbReference>
<dbReference type="Pfam" id="PF13563">
    <property type="entry name" value="2_5_RNA_ligase2"/>
    <property type="match status" value="1"/>
</dbReference>
<dbReference type="Gene3D" id="3.90.1140.10">
    <property type="entry name" value="Cyclic phosphodiesterase"/>
    <property type="match status" value="1"/>
</dbReference>
<keyword evidence="1" id="KW-0378">Hydrolase</keyword>
<evidence type="ECO:0000313" key="4">
    <source>
        <dbReference type="Proteomes" id="UP001174909"/>
    </source>
</evidence>
<sequence>MFPAVRPTSTAAGWRTTTRPRRRNSAWIADDRSSRGGQRARGEGAGTGLPQAGRHGLRPGRHRYRGAGWRLTREAGWHRVRCTRRARRAGACASPEAARRAGPREVPGVAGGARSAAPRVTGLAMRLFVAVSLDPSARAAVATAVASLRRHPGLAAAAVKWVETGNLHLTLQFLGEVEAGAATAVAAALAPASPLPGFRIALGSFGAFPPQGPPRVIWVGLHAGAPALGALREEVVGRLAPLGYRPERQPYRPHLTVGRVRRAGGGVRAVLVDAVAAVDLQPVAWGVDRAALIASRLAPAGPAYRVVMEMPLAGGRASGAGA</sequence>
<dbReference type="InterPro" id="IPR009097">
    <property type="entry name" value="Cyclic_Pdiesterase"/>
</dbReference>
<evidence type="ECO:0000256" key="2">
    <source>
        <dbReference type="SAM" id="MobiDB-lite"/>
    </source>
</evidence>